<dbReference type="NCBIfam" id="TIGR01730">
    <property type="entry name" value="RND_mfp"/>
    <property type="match status" value="1"/>
</dbReference>
<evidence type="ECO:0000313" key="5">
    <source>
        <dbReference type="Proteomes" id="UP000034982"/>
    </source>
</evidence>
<dbReference type="GO" id="GO:0015562">
    <property type="term" value="F:efflux transmembrane transporter activity"/>
    <property type="evidence" value="ECO:0007669"/>
    <property type="project" value="TreeGrafter"/>
</dbReference>
<comment type="caution">
    <text evidence="4">The sequence shown here is derived from an EMBL/GenBank/DDBJ whole genome shotgun (WGS) entry which is preliminary data.</text>
</comment>
<dbReference type="Gene3D" id="2.40.50.100">
    <property type="match status" value="1"/>
</dbReference>
<dbReference type="GO" id="GO:1990281">
    <property type="term" value="C:efflux pump complex"/>
    <property type="evidence" value="ECO:0007669"/>
    <property type="project" value="TreeGrafter"/>
</dbReference>
<keyword evidence="3" id="KW-0472">Membrane</keyword>
<dbReference type="Gene3D" id="2.40.30.170">
    <property type="match status" value="1"/>
</dbReference>
<dbReference type="Gene3D" id="1.10.287.470">
    <property type="entry name" value="Helix hairpin bin"/>
    <property type="match status" value="1"/>
</dbReference>
<reference evidence="4 5" key="1">
    <citation type="submission" date="2013-11" db="EMBL/GenBank/DDBJ databases">
        <title>Single cell genomics of uncultured Tannerella BU063 (oral taxon 286).</title>
        <authorList>
            <person name="Beall C.J."/>
            <person name="Campbell A.G."/>
            <person name="Griffen A.L."/>
            <person name="Podar M."/>
            <person name="Leys E.J."/>
        </authorList>
    </citation>
    <scope>NUCLEOTIDE SEQUENCE [LARGE SCALE GENOMIC DNA]</scope>
    <source>
        <strain evidence="4">Cell 1/3</strain>
    </source>
</reference>
<evidence type="ECO:0000313" key="4">
    <source>
        <dbReference type="EMBL" id="ETK08388.1"/>
    </source>
</evidence>
<comment type="similarity">
    <text evidence="1">Belongs to the membrane fusion protein (MFP) (TC 8.A.1) family.</text>
</comment>
<sequence length="380" mass="41772">MNNQLVKKIKRIVLLSLVGLAVVGTFVFLWKKAQPEVTEYEIVTPERGTVETKTVATGNVEPRYEILIKPQISGIISEVLKEAGQRVTEGEIIAKVKVIPEMGQLNSAESRVNVARISLDQVESTHRRDEQLFKQGILTAEEFDVSKANYRKAKEELANAQSSLEIVRDGISRNTRSSSTTQIRSTITGMILNVPIKVGNSVIQSNSFNDGTTIASVANMNDMIFRGNVDETEIGKIREGMPIKLTVGALGTRTFDAVLEYVSPKGEEKNGAIQFEIKAAVSLPDTSFVRAGYSANAEIVLERAENVLTIPESTVEFHGDTAFVQVVKQEKPKQIFEKRQIKTGLSDGIKIEVKEGLTEKDKIRGAAISKDANNNNEAKP</sequence>
<keyword evidence="3" id="KW-0812">Transmembrane</keyword>
<keyword evidence="3" id="KW-1133">Transmembrane helix</keyword>
<protein>
    <submittedName>
        <fullName evidence="4">RND transporter MFP subunit</fullName>
    </submittedName>
</protein>
<dbReference type="InterPro" id="IPR006143">
    <property type="entry name" value="RND_pump_MFP"/>
</dbReference>
<accession>W2CMX9</accession>
<dbReference type="EMBL" id="AYYE01000936">
    <property type="protein sequence ID" value="ETK08388.1"/>
    <property type="molecule type" value="Genomic_DNA"/>
</dbReference>
<feature type="coiled-coil region" evidence="2">
    <location>
        <begin position="143"/>
        <end position="170"/>
    </location>
</feature>
<name>W2CMX9_9BACT</name>
<dbReference type="Proteomes" id="UP000034982">
    <property type="component" value="Unassembled WGS sequence"/>
</dbReference>
<dbReference type="PANTHER" id="PTHR30469">
    <property type="entry name" value="MULTIDRUG RESISTANCE PROTEIN MDTA"/>
    <property type="match status" value="1"/>
</dbReference>
<dbReference type="AlphaFoldDB" id="W2CMX9"/>
<feature type="transmembrane region" description="Helical" evidence="3">
    <location>
        <begin position="12"/>
        <end position="30"/>
    </location>
</feature>
<dbReference type="SUPFAM" id="SSF111369">
    <property type="entry name" value="HlyD-like secretion proteins"/>
    <property type="match status" value="1"/>
</dbReference>
<evidence type="ECO:0000256" key="3">
    <source>
        <dbReference type="SAM" id="Phobius"/>
    </source>
</evidence>
<evidence type="ECO:0000256" key="2">
    <source>
        <dbReference type="SAM" id="Coils"/>
    </source>
</evidence>
<proteinExistence type="inferred from homology"/>
<evidence type="ECO:0000256" key="1">
    <source>
        <dbReference type="ARBA" id="ARBA00009477"/>
    </source>
</evidence>
<dbReference type="Gene3D" id="2.40.420.20">
    <property type="match status" value="1"/>
</dbReference>
<dbReference type="PATRIC" id="fig|1411022.3.peg.748"/>
<organism evidence="4 5">
    <name type="scientific">Tannerella sp. oral taxon BU063 isolate Cell 1/3</name>
    <dbReference type="NCBI Taxonomy" id="1411022"/>
    <lineage>
        <taxon>Bacteria</taxon>
        <taxon>Pseudomonadati</taxon>
        <taxon>Bacteroidota</taxon>
        <taxon>Bacteroidia</taxon>
        <taxon>Bacteroidales</taxon>
        <taxon>Tannerellaceae</taxon>
        <taxon>Tannerella</taxon>
    </lineage>
</organism>
<dbReference type="PANTHER" id="PTHR30469:SF33">
    <property type="entry name" value="SLR1207 PROTEIN"/>
    <property type="match status" value="1"/>
</dbReference>
<gene>
    <name evidence="4" type="ORF">T230_07365</name>
</gene>
<keyword evidence="2" id="KW-0175">Coiled coil</keyword>